<dbReference type="PANTHER" id="PTHR47668:SF1">
    <property type="entry name" value="DIENELACTONE HYDROLASE DOMAIN-CONTAINING PROTEIN-RELATED"/>
    <property type="match status" value="1"/>
</dbReference>
<feature type="domain" description="Dienelactone hydrolase" evidence="1">
    <location>
        <begin position="35"/>
        <end position="249"/>
    </location>
</feature>
<proteinExistence type="predicted"/>
<dbReference type="Proteomes" id="UP001309876">
    <property type="component" value="Unassembled WGS sequence"/>
</dbReference>
<dbReference type="EMBL" id="JAVRRJ010000008">
    <property type="protein sequence ID" value="KAK5082212.1"/>
    <property type="molecule type" value="Genomic_DNA"/>
</dbReference>
<dbReference type="AlphaFoldDB" id="A0AAN7SUZ8"/>
<protein>
    <recommendedName>
        <fullName evidence="1">Dienelactone hydrolase domain-containing protein</fullName>
    </recommendedName>
</protein>
<evidence type="ECO:0000313" key="3">
    <source>
        <dbReference type="Proteomes" id="UP001309876"/>
    </source>
</evidence>
<evidence type="ECO:0000259" key="1">
    <source>
        <dbReference type="Pfam" id="PF01738"/>
    </source>
</evidence>
<dbReference type="SUPFAM" id="SSF53474">
    <property type="entry name" value="alpha/beta-Hydrolases"/>
    <property type="match status" value="1"/>
</dbReference>
<gene>
    <name evidence="2" type="ORF">LTR05_007356</name>
</gene>
<dbReference type="Gene3D" id="3.40.50.1820">
    <property type="entry name" value="alpha/beta hydrolase"/>
    <property type="match status" value="1"/>
</dbReference>
<evidence type="ECO:0000313" key="2">
    <source>
        <dbReference type="EMBL" id="KAK5082212.1"/>
    </source>
</evidence>
<organism evidence="2 3">
    <name type="scientific">Lithohypha guttulata</name>
    <dbReference type="NCBI Taxonomy" id="1690604"/>
    <lineage>
        <taxon>Eukaryota</taxon>
        <taxon>Fungi</taxon>
        <taxon>Dikarya</taxon>
        <taxon>Ascomycota</taxon>
        <taxon>Pezizomycotina</taxon>
        <taxon>Eurotiomycetes</taxon>
        <taxon>Chaetothyriomycetidae</taxon>
        <taxon>Chaetothyriales</taxon>
        <taxon>Trichomeriaceae</taxon>
        <taxon>Lithohypha</taxon>
    </lineage>
</organism>
<dbReference type="InterPro" id="IPR002925">
    <property type="entry name" value="Dienelactn_hydro"/>
</dbReference>
<accession>A0AAN7SUZ8</accession>
<dbReference type="Pfam" id="PF01738">
    <property type="entry name" value="DLH"/>
    <property type="match status" value="1"/>
</dbReference>
<name>A0AAN7SUZ8_9EURO</name>
<keyword evidence="3" id="KW-1185">Reference proteome</keyword>
<dbReference type="InterPro" id="IPR029058">
    <property type="entry name" value="AB_hydrolase_fold"/>
</dbReference>
<sequence length="250" mass="28196">MSGITKHNEACCKIPPIVDEGYSPKGKYIELNGTKTYVTGPDTATSAILSIYDIFGFFPQTIQGADILAYSDSEHPYQVFMPDFFEGNPADMAWYPPNNEDKKQKFNDWFKSAAPPKHLPKVPQLIKAAEEQNKNIKSWGVIGYCWGGKMTSIIASKNNFKAAVQTSPAMVDSSDAEKVVIPMMVLASKDEPVEEVKKYGEKLTVKNHIETFDDQLHGFMSARADLKDEKVKKEYERGYRLALQFFHEHL</sequence>
<reference evidence="2 3" key="1">
    <citation type="submission" date="2023-08" db="EMBL/GenBank/DDBJ databases">
        <title>Black Yeasts Isolated from many extreme environments.</title>
        <authorList>
            <person name="Coleine C."/>
            <person name="Stajich J.E."/>
            <person name="Selbmann L."/>
        </authorList>
    </citation>
    <scope>NUCLEOTIDE SEQUENCE [LARGE SCALE GENOMIC DNA]</scope>
    <source>
        <strain evidence="2 3">CCFEE 5910</strain>
    </source>
</reference>
<dbReference type="PANTHER" id="PTHR47668">
    <property type="entry name" value="DIENELACTONE HYDROLASE FAMILY PROTEIN (AFU_ORTHOLOGUE AFUA_6G01940)"/>
    <property type="match status" value="1"/>
</dbReference>
<comment type="caution">
    <text evidence="2">The sequence shown here is derived from an EMBL/GenBank/DDBJ whole genome shotgun (WGS) entry which is preliminary data.</text>
</comment>
<dbReference type="GO" id="GO:0016787">
    <property type="term" value="F:hydrolase activity"/>
    <property type="evidence" value="ECO:0007669"/>
    <property type="project" value="InterPro"/>
</dbReference>